<reference evidence="2 3" key="1">
    <citation type="submission" date="2018-08" db="EMBL/GenBank/DDBJ databases">
        <title>Comparative analysis of Burkholderia isolates from Puerto Rico.</title>
        <authorList>
            <person name="Hall C."/>
            <person name="Sahl J."/>
            <person name="Wagner D."/>
        </authorList>
    </citation>
    <scope>NUCLEOTIDE SEQUENCE [LARGE SCALE GENOMIC DNA]</scope>
    <source>
        <strain evidence="2 3">Bp8964</strain>
    </source>
</reference>
<gene>
    <name evidence="2" type="ORF">DF015_33455</name>
</gene>
<sequence length="92" mass="9404">MKSCITGNVLSLTGDSGATGIGFQLFRNGLTSALAVGPDSSALGTVNQWYVGTASSSGSTYTVPFVVRYVKTASQPTPGSANGRSSITFSYQ</sequence>
<dbReference type="Gene3D" id="2.60.40.1090">
    <property type="entry name" value="Fimbrial-type adhesion domain"/>
    <property type="match status" value="1"/>
</dbReference>
<dbReference type="InterPro" id="IPR000259">
    <property type="entry name" value="Adhesion_dom_fimbrial"/>
</dbReference>
<comment type="caution">
    <text evidence="2">The sequence shown here is derived from an EMBL/GenBank/DDBJ whole genome shotgun (WGS) entry which is preliminary data.</text>
</comment>
<feature type="domain" description="Fimbrial-type adhesion" evidence="1">
    <location>
        <begin position="9"/>
        <end position="92"/>
    </location>
</feature>
<proteinExistence type="predicted"/>
<evidence type="ECO:0000313" key="2">
    <source>
        <dbReference type="EMBL" id="RQP68621.1"/>
    </source>
</evidence>
<dbReference type="GO" id="GO:0007155">
    <property type="term" value="P:cell adhesion"/>
    <property type="evidence" value="ECO:0007669"/>
    <property type="project" value="InterPro"/>
</dbReference>
<dbReference type="AlphaFoldDB" id="A0AB74D2D9"/>
<organism evidence="2 3">
    <name type="scientific">Burkholderia ubonensis</name>
    <dbReference type="NCBI Taxonomy" id="101571"/>
    <lineage>
        <taxon>Bacteria</taxon>
        <taxon>Pseudomonadati</taxon>
        <taxon>Pseudomonadota</taxon>
        <taxon>Betaproteobacteria</taxon>
        <taxon>Burkholderiales</taxon>
        <taxon>Burkholderiaceae</taxon>
        <taxon>Burkholderia</taxon>
        <taxon>Burkholderia cepacia complex</taxon>
    </lineage>
</organism>
<dbReference type="GO" id="GO:0009289">
    <property type="term" value="C:pilus"/>
    <property type="evidence" value="ECO:0007669"/>
    <property type="project" value="InterPro"/>
</dbReference>
<protein>
    <submittedName>
        <fullName evidence="2">Type 1 fimbrial protein</fullName>
    </submittedName>
</protein>
<dbReference type="InterPro" id="IPR036937">
    <property type="entry name" value="Adhesion_dom_fimbrial_sf"/>
</dbReference>
<dbReference type="RefSeq" id="WP_124515952.1">
    <property type="nucleotide sequence ID" value="NZ_NQMX01000033.1"/>
</dbReference>
<dbReference type="InterPro" id="IPR008966">
    <property type="entry name" value="Adhesion_dom_sf"/>
</dbReference>
<dbReference type="Proteomes" id="UP000273734">
    <property type="component" value="Unassembled WGS sequence"/>
</dbReference>
<dbReference type="Pfam" id="PF00419">
    <property type="entry name" value="Fimbrial"/>
    <property type="match status" value="1"/>
</dbReference>
<name>A0AB74D2D9_9BURK</name>
<accession>A0AB74D2D9</accession>
<dbReference type="SUPFAM" id="SSF49401">
    <property type="entry name" value="Bacterial adhesins"/>
    <property type="match status" value="1"/>
</dbReference>
<evidence type="ECO:0000259" key="1">
    <source>
        <dbReference type="Pfam" id="PF00419"/>
    </source>
</evidence>
<dbReference type="EMBL" id="QTNY01000038">
    <property type="protein sequence ID" value="RQP68621.1"/>
    <property type="molecule type" value="Genomic_DNA"/>
</dbReference>
<evidence type="ECO:0000313" key="3">
    <source>
        <dbReference type="Proteomes" id="UP000273734"/>
    </source>
</evidence>